<comment type="similarity">
    <text evidence="3 9">Belongs to the Deltex family.</text>
</comment>
<reference evidence="12" key="2">
    <citation type="submission" date="2025-09" db="UniProtKB">
        <authorList>
            <consortium name="Ensembl"/>
        </authorList>
    </citation>
    <scope>IDENTIFICATION</scope>
</reference>
<evidence type="ECO:0000256" key="1">
    <source>
        <dbReference type="ARBA" id="ARBA00000900"/>
    </source>
</evidence>
<name>A0A3Q3L697_9TELE</name>
<dbReference type="Ensembl" id="ENSMAMT00000005274.2">
    <property type="protein sequence ID" value="ENSMAMP00000005139.2"/>
    <property type="gene ID" value="ENSMAMG00000003426.2"/>
</dbReference>
<dbReference type="UniPathway" id="UPA00143"/>
<dbReference type="GO" id="GO:0061630">
    <property type="term" value="F:ubiquitin protein ligase activity"/>
    <property type="evidence" value="ECO:0007669"/>
    <property type="project" value="UniProtKB-UniRule"/>
</dbReference>
<dbReference type="InterPro" id="IPR018957">
    <property type="entry name" value="Znf_C3HC4_RING-type"/>
</dbReference>
<keyword evidence="4 9" id="KW-0808">Transferase</keyword>
<evidence type="ECO:0000256" key="4">
    <source>
        <dbReference type="ARBA" id="ARBA00022679"/>
    </source>
</evidence>
<dbReference type="GO" id="GO:0016567">
    <property type="term" value="P:protein ubiquitination"/>
    <property type="evidence" value="ECO:0007669"/>
    <property type="project" value="UniProtKB-UniRule"/>
</dbReference>
<dbReference type="Pfam" id="PF00097">
    <property type="entry name" value="zf-C3HC4"/>
    <property type="match status" value="1"/>
</dbReference>
<reference evidence="12" key="1">
    <citation type="submission" date="2025-08" db="UniProtKB">
        <authorList>
            <consortium name="Ensembl"/>
        </authorList>
    </citation>
    <scope>IDENTIFICATION</scope>
</reference>
<evidence type="ECO:0000256" key="6">
    <source>
        <dbReference type="ARBA" id="ARBA00022771"/>
    </source>
</evidence>
<proteinExistence type="inferred from homology"/>
<dbReference type="Gene3D" id="3.30.40.10">
    <property type="entry name" value="Zinc/RING finger domain, C3HC4 (zinc finger)"/>
    <property type="match status" value="1"/>
</dbReference>
<evidence type="ECO:0000256" key="5">
    <source>
        <dbReference type="ARBA" id="ARBA00022723"/>
    </source>
</evidence>
<dbReference type="Gene3D" id="3.30.390.130">
    <property type="match status" value="1"/>
</dbReference>
<evidence type="ECO:0000256" key="10">
    <source>
        <dbReference type="SAM" id="MobiDB-lite"/>
    </source>
</evidence>
<dbReference type="InParanoid" id="A0A3Q3L697"/>
<dbReference type="EC" id="2.3.2.27" evidence="9"/>
<dbReference type="Pfam" id="PF18102">
    <property type="entry name" value="DTC"/>
    <property type="match status" value="1"/>
</dbReference>
<dbReference type="GeneTree" id="ENSGT00940000154578"/>
<dbReference type="CDD" id="cd09633">
    <property type="entry name" value="Deltex_C"/>
    <property type="match status" value="1"/>
</dbReference>
<dbReference type="Proteomes" id="UP000261640">
    <property type="component" value="Unplaced"/>
</dbReference>
<dbReference type="PROSITE" id="PS50089">
    <property type="entry name" value="ZF_RING_2"/>
    <property type="match status" value="1"/>
</dbReference>
<comment type="subcellular location">
    <subcellularLocation>
        <location evidence="9">Cytoplasm</location>
    </subcellularLocation>
</comment>
<dbReference type="InterPro" id="IPR039396">
    <property type="entry name" value="Deltex_C"/>
</dbReference>
<evidence type="ECO:0000256" key="7">
    <source>
        <dbReference type="ARBA" id="ARBA00022833"/>
    </source>
</evidence>
<evidence type="ECO:0000256" key="9">
    <source>
        <dbReference type="RuleBase" id="RU367105"/>
    </source>
</evidence>
<dbReference type="SUPFAM" id="SSF57850">
    <property type="entry name" value="RING/U-box"/>
    <property type="match status" value="1"/>
</dbReference>
<evidence type="ECO:0000259" key="11">
    <source>
        <dbReference type="PROSITE" id="PS50089"/>
    </source>
</evidence>
<dbReference type="PANTHER" id="PTHR12622">
    <property type="entry name" value="DELTEX-RELATED"/>
    <property type="match status" value="1"/>
</dbReference>
<feature type="compositionally biased region" description="Polar residues" evidence="10">
    <location>
        <begin position="99"/>
        <end position="111"/>
    </location>
</feature>
<sequence length="309" mass="34101">MISSINDELDTIKAKFGVDFKESGVSQGKVDVKACHRSSGGNVAMESHAVRALLHLYQRFTTTPMSFTQHRGASGFSGSPKNLRDDFWTEGASSGPVLNGQSKYSNDNTEAPTAGGASGEDKNEDTCPICMDTFTNKKQLKCKHEFCEECLQQAEKSIGPICPVCKDIFGTMEGDQPDGRMSWMTSSFSLPGFSKCGTIEITYSIPSGRQTKNHPKPGQPYHGITRTAYLPDNREGREVLRLLEKAFDQKLVFTVGMSRTSGLDNQVTWNDIHHKTSTSGGPQRFGYPDPDYLKRVKEELKHKITLADS</sequence>
<feature type="domain" description="RING-type" evidence="11">
    <location>
        <begin position="127"/>
        <end position="166"/>
    </location>
</feature>
<keyword evidence="6 8" id="KW-0863">Zinc-finger</keyword>
<organism evidence="12 13">
    <name type="scientific">Mastacembelus armatus</name>
    <name type="common">zig-zag eel</name>
    <dbReference type="NCBI Taxonomy" id="205130"/>
    <lineage>
        <taxon>Eukaryota</taxon>
        <taxon>Metazoa</taxon>
        <taxon>Chordata</taxon>
        <taxon>Craniata</taxon>
        <taxon>Vertebrata</taxon>
        <taxon>Euteleostomi</taxon>
        <taxon>Actinopterygii</taxon>
        <taxon>Neopterygii</taxon>
        <taxon>Teleostei</taxon>
        <taxon>Neoteleostei</taxon>
        <taxon>Acanthomorphata</taxon>
        <taxon>Anabantaria</taxon>
        <taxon>Synbranchiformes</taxon>
        <taxon>Mastacembelidae</taxon>
        <taxon>Mastacembelus</taxon>
    </lineage>
</organism>
<keyword evidence="7 9" id="KW-0862">Zinc</keyword>
<comment type="pathway">
    <text evidence="2 9">Protein modification; protein ubiquitination.</text>
</comment>
<dbReference type="GO" id="GO:0005737">
    <property type="term" value="C:cytoplasm"/>
    <property type="evidence" value="ECO:0007669"/>
    <property type="project" value="UniProtKB-SubCell"/>
</dbReference>
<dbReference type="AlphaFoldDB" id="A0A3Q3L697"/>
<dbReference type="InterPro" id="IPR039399">
    <property type="entry name" value="Deltex_C_sf"/>
</dbReference>
<evidence type="ECO:0000256" key="2">
    <source>
        <dbReference type="ARBA" id="ARBA00004906"/>
    </source>
</evidence>
<dbReference type="PROSITE" id="PS00518">
    <property type="entry name" value="ZF_RING_1"/>
    <property type="match status" value="1"/>
</dbReference>
<dbReference type="GO" id="GO:0007219">
    <property type="term" value="P:Notch signaling pathway"/>
    <property type="evidence" value="ECO:0007669"/>
    <property type="project" value="InterPro"/>
</dbReference>
<comment type="catalytic activity">
    <reaction evidence="1 9">
        <text>S-ubiquitinyl-[E2 ubiquitin-conjugating enzyme]-L-cysteine + [acceptor protein]-L-lysine = [E2 ubiquitin-conjugating enzyme]-L-cysteine + N(6)-ubiquitinyl-[acceptor protein]-L-lysine.</text>
        <dbReference type="EC" id="2.3.2.27"/>
    </reaction>
</comment>
<evidence type="ECO:0000313" key="12">
    <source>
        <dbReference type="Ensembl" id="ENSMAMP00000005139.2"/>
    </source>
</evidence>
<keyword evidence="13" id="KW-1185">Reference proteome</keyword>
<dbReference type="InterPro" id="IPR001841">
    <property type="entry name" value="Znf_RING"/>
</dbReference>
<evidence type="ECO:0000313" key="13">
    <source>
        <dbReference type="Proteomes" id="UP000261640"/>
    </source>
</evidence>
<evidence type="ECO:0000256" key="3">
    <source>
        <dbReference type="ARBA" id="ARBA00009413"/>
    </source>
</evidence>
<evidence type="ECO:0000256" key="8">
    <source>
        <dbReference type="PROSITE-ProRule" id="PRU00175"/>
    </source>
</evidence>
<protein>
    <recommendedName>
        <fullName evidence="9">E3 ubiquitin-protein ligase</fullName>
        <ecNumber evidence="9">2.3.2.27</ecNumber>
    </recommendedName>
</protein>
<feature type="region of interest" description="Disordered" evidence="10">
    <location>
        <begin position="84"/>
        <end position="122"/>
    </location>
</feature>
<dbReference type="InterPro" id="IPR039398">
    <property type="entry name" value="Deltex_fam"/>
</dbReference>
<dbReference type="SMART" id="SM00184">
    <property type="entry name" value="RING"/>
    <property type="match status" value="1"/>
</dbReference>
<keyword evidence="9" id="KW-0963">Cytoplasm</keyword>
<dbReference type="InterPro" id="IPR013083">
    <property type="entry name" value="Znf_RING/FYVE/PHD"/>
</dbReference>
<accession>A0A3Q3L697</accession>
<dbReference type="GO" id="GO:0008270">
    <property type="term" value="F:zinc ion binding"/>
    <property type="evidence" value="ECO:0007669"/>
    <property type="project" value="UniProtKB-KW"/>
</dbReference>
<dbReference type="InterPro" id="IPR017907">
    <property type="entry name" value="Znf_RING_CS"/>
</dbReference>
<keyword evidence="5 9" id="KW-0479">Metal-binding</keyword>